<dbReference type="InterPro" id="IPR011047">
    <property type="entry name" value="Quinoprotein_ADH-like_sf"/>
</dbReference>
<feature type="repeat" description="WD" evidence="3">
    <location>
        <begin position="37"/>
        <end position="69"/>
    </location>
</feature>
<protein>
    <submittedName>
        <fullName evidence="5">Uncharacterized protein</fullName>
    </submittedName>
</protein>
<dbReference type="InterPro" id="IPR001680">
    <property type="entry name" value="WD40_rpt"/>
</dbReference>
<dbReference type="EMBL" id="JAFBMS010002073">
    <property type="protein sequence ID" value="KAG9328575.1"/>
    <property type="molecule type" value="Genomic_DNA"/>
</dbReference>
<evidence type="ECO:0000256" key="1">
    <source>
        <dbReference type="ARBA" id="ARBA00022574"/>
    </source>
</evidence>
<keyword evidence="6" id="KW-1185">Reference proteome</keyword>
<evidence type="ECO:0000256" key="4">
    <source>
        <dbReference type="SAM" id="MobiDB-lite"/>
    </source>
</evidence>
<dbReference type="GO" id="GO:0031145">
    <property type="term" value="P:anaphase-promoting complex-dependent catabolic process"/>
    <property type="evidence" value="ECO:0007669"/>
    <property type="project" value="TreeGrafter"/>
</dbReference>
<dbReference type="PANTHER" id="PTHR19918:SF4">
    <property type="entry name" value="CELL DIVISION CYCLE PROTEIN 20 HOMOLOG B"/>
    <property type="match status" value="1"/>
</dbReference>
<feature type="region of interest" description="Disordered" evidence="4">
    <location>
        <begin position="75"/>
        <end position="101"/>
    </location>
</feature>
<dbReference type="PROSITE" id="PS50082">
    <property type="entry name" value="WD_REPEATS_2"/>
    <property type="match status" value="1"/>
</dbReference>
<evidence type="ECO:0000313" key="6">
    <source>
        <dbReference type="Proteomes" id="UP000824540"/>
    </source>
</evidence>
<comment type="caution">
    <text evidence="5">The sequence shown here is derived from an EMBL/GenBank/DDBJ whole genome shotgun (WGS) entry which is preliminary data.</text>
</comment>
<name>A0A8T2MKP1_9TELE</name>
<accession>A0A8T2MKP1</accession>
<dbReference type="GO" id="GO:1990757">
    <property type="term" value="F:ubiquitin ligase activator activity"/>
    <property type="evidence" value="ECO:0007669"/>
    <property type="project" value="TreeGrafter"/>
</dbReference>
<dbReference type="GO" id="GO:0010997">
    <property type="term" value="F:anaphase-promoting complex binding"/>
    <property type="evidence" value="ECO:0007669"/>
    <property type="project" value="InterPro"/>
</dbReference>
<dbReference type="PANTHER" id="PTHR19918">
    <property type="entry name" value="CELL DIVISION CYCLE 20 CDC20 FIZZY -RELATED"/>
    <property type="match status" value="1"/>
</dbReference>
<dbReference type="InterPro" id="IPR033010">
    <property type="entry name" value="Cdc20/Fizzy"/>
</dbReference>
<reference evidence="5" key="1">
    <citation type="thesis" date="2021" institute="BYU ScholarsArchive" country="Provo, UT, USA">
        <title>Applications of and Algorithms for Genome Assembly and Genomic Analyses with an Emphasis on Marine Teleosts.</title>
        <authorList>
            <person name="Pickett B.D."/>
        </authorList>
    </citation>
    <scope>NUCLEOTIDE SEQUENCE</scope>
    <source>
        <strain evidence="5">HI-2016</strain>
    </source>
</reference>
<dbReference type="GO" id="GO:0005680">
    <property type="term" value="C:anaphase-promoting complex"/>
    <property type="evidence" value="ECO:0007669"/>
    <property type="project" value="TreeGrafter"/>
</dbReference>
<dbReference type="SUPFAM" id="SSF50998">
    <property type="entry name" value="Quinoprotein alcohol dehydrogenase-like"/>
    <property type="match status" value="1"/>
</dbReference>
<dbReference type="OrthoDB" id="10263272at2759"/>
<dbReference type="GO" id="GO:1905786">
    <property type="term" value="P:positive regulation of anaphase-promoting complex-dependent catabolic process"/>
    <property type="evidence" value="ECO:0007669"/>
    <property type="project" value="TreeGrafter"/>
</dbReference>
<dbReference type="SMART" id="SM00320">
    <property type="entry name" value="WD40"/>
    <property type="match status" value="1"/>
</dbReference>
<gene>
    <name evidence="5" type="ORF">JZ751_012939</name>
</gene>
<organism evidence="5 6">
    <name type="scientific">Albula glossodonta</name>
    <name type="common">roundjaw bonefish</name>
    <dbReference type="NCBI Taxonomy" id="121402"/>
    <lineage>
        <taxon>Eukaryota</taxon>
        <taxon>Metazoa</taxon>
        <taxon>Chordata</taxon>
        <taxon>Craniata</taxon>
        <taxon>Vertebrata</taxon>
        <taxon>Euteleostomi</taxon>
        <taxon>Actinopterygii</taxon>
        <taxon>Neopterygii</taxon>
        <taxon>Teleostei</taxon>
        <taxon>Albuliformes</taxon>
        <taxon>Albulidae</taxon>
        <taxon>Albula</taxon>
    </lineage>
</organism>
<dbReference type="AlphaFoldDB" id="A0A8T2MKP1"/>
<evidence type="ECO:0000313" key="5">
    <source>
        <dbReference type="EMBL" id="KAG9328575.1"/>
    </source>
</evidence>
<sequence length="101" mass="11125">MLRIWDTNTETCLESTATNSQICSLRWSSRRKELLTAHGHTGRVLHMALSPCESWILSCGSDQQACLWSSELQDDLRPESPSAHPNPGALQCVSAPSSSEQ</sequence>
<evidence type="ECO:0000256" key="3">
    <source>
        <dbReference type="PROSITE-ProRule" id="PRU00221"/>
    </source>
</evidence>
<dbReference type="Proteomes" id="UP000824540">
    <property type="component" value="Unassembled WGS sequence"/>
</dbReference>
<evidence type="ECO:0000256" key="2">
    <source>
        <dbReference type="ARBA" id="ARBA00022737"/>
    </source>
</evidence>
<keyword evidence="1 3" id="KW-0853">WD repeat</keyword>
<dbReference type="InterPro" id="IPR015943">
    <property type="entry name" value="WD40/YVTN_repeat-like_dom_sf"/>
</dbReference>
<dbReference type="Pfam" id="PF00400">
    <property type="entry name" value="WD40"/>
    <property type="match status" value="1"/>
</dbReference>
<keyword evidence="2" id="KW-0677">Repeat</keyword>
<proteinExistence type="predicted"/>
<dbReference type="Gene3D" id="2.130.10.10">
    <property type="entry name" value="YVTN repeat-like/Quinoprotein amine dehydrogenase"/>
    <property type="match status" value="1"/>
</dbReference>